<name>A0AAW1Y4T8_RUBAR</name>
<feature type="region of interest" description="Disordered" evidence="1">
    <location>
        <begin position="1"/>
        <end position="96"/>
    </location>
</feature>
<protein>
    <submittedName>
        <fullName evidence="2">Uncharacterized protein</fullName>
    </submittedName>
</protein>
<organism evidence="2 3">
    <name type="scientific">Rubus argutus</name>
    <name type="common">Southern blackberry</name>
    <dbReference type="NCBI Taxonomy" id="59490"/>
    <lineage>
        <taxon>Eukaryota</taxon>
        <taxon>Viridiplantae</taxon>
        <taxon>Streptophyta</taxon>
        <taxon>Embryophyta</taxon>
        <taxon>Tracheophyta</taxon>
        <taxon>Spermatophyta</taxon>
        <taxon>Magnoliopsida</taxon>
        <taxon>eudicotyledons</taxon>
        <taxon>Gunneridae</taxon>
        <taxon>Pentapetalae</taxon>
        <taxon>rosids</taxon>
        <taxon>fabids</taxon>
        <taxon>Rosales</taxon>
        <taxon>Rosaceae</taxon>
        <taxon>Rosoideae</taxon>
        <taxon>Rosoideae incertae sedis</taxon>
        <taxon>Rubus</taxon>
    </lineage>
</organism>
<evidence type="ECO:0000313" key="2">
    <source>
        <dbReference type="EMBL" id="KAK9942928.1"/>
    </source>
</evidence>
<reference evidence="2 3" key="1">
    <citation type="journal article" date="2023" name="G3 (Bethesda)">
        <title>A chromosome-length genome assembly and annotation of blackberry (Rubus argutus, cv. 'Hillquist').</title>
        <authorList>
            <person name="Bruna T."/>
            <person name="Aryal R."/>
            <person name="Dudchenko O."/>
            <person name="Sargent D.J."/>
            <person name="Mead D."/>
            <person name="Buti M."/>
            <person name="Cavallini A."/>
            <person name="Hytonen T."/>
            <person name="Andres J."/>
            <person name="Pham M."/>
            <person name="Weisz D."/>
            <person name="Mascagni F."/>
            <person name="Usai G."/>
            <person name="Natali L."/>
            <person name="Bassil N."/>
            <person name="Fernandez G.E."/>
            <person name="Lomsadze A."/>
            <person name="Armour M."/>
            <person name="Olukolu B."/>
            <person name="Poorten T."/>
            <person name="Britton C."/>
            <person name="Davik J."/>
            <person name="Ashrafi H."/>
            <person name="Aiden E.L."/>
            <person name="Borodovsky M."/>
            <person name="Worthington M."/>
        </authorList>
    </citation>
    <scope>NUCLEOTIDE SEQUENCE [LARGE SCALE GENOMIC DNA]</scope>
    <source>
        <strain evidence="2">PI 553951</strain>
    </source>
</reference>
<evidence type="ECO:0000256" key="1">
    <source>
        <dbReference type="SAM" id="MobiDB-lite"/>
    </source>
</evidence>
<gene>
    <name evidence="2" type="ORF">M0R45_008571</name>
</gene>
<feature type="compositionally biased region" description="Pro residues" evidence="1">
    <location>
        <begin position="7"/>
        <end position="20"/>
    </location>
</feature>
<dbReference type="Proteomes" id="UP001457282">
    <property type="component" value="Unassembled WGS sequence"/>
</dbReference>
<keyword evidence="3" id="KW-1185">Reference proteome</keyword>
<sequence length="213" mass="22882">MPDVRRCPPPLNNISDPPPLTTISSDTVASPSPHLSTSTPASPSLSSPASLPTPSVTNPPQSIPLALHPIPIPNQPVPDLDPAPLRRSSRSTGPPVRLQDYVCSQVTGAPPDPSSSLLPGPIKGTRYPLSNYVSYHRYNPKLRSFIAQVSSIIEPQSYSEAALHPEWQQAMHSELQALQANGTWSLTPLPVGKTPIGCRWVYKPLLGDGLFIN</sequence>
<feature type="compositionally biased region" description="Pro residues" evidence="1">
    <location>
        <begin position="70"/>
        <end position="81"/>
    </location>
</feature>
<evidence type="ECO:0000313" key="3">
    <source>
        <dbReference type="Proteomes" id="UP001457282"/>
    </source>
</evidence>
<feature type="compositionally biased region" description="Low complexity" evidence="1">
    <location>
        <begin position="29"/>
        <end position="55"/>
    </location>
</feature>
<comment type="caution">
    <text evidence="2">The sequence shown here is derived from an EMBL/GenBank/DDBJ whole genome shotgun (WGS) entry which is preliminary data.</text>
</comment>
<proteinExistence type="predicted"/>
<dbReference type="AlphaFoldDB" id="A0AAW1Y4T8"/>
<accession>A0AAW1Y4T8</accession>
<dbReference type="EMBL" id="JBEDUW010000002">
    <property type="protein sequence ID" value="KAK9942928.1"/>
    <property type="molecule type" value="Genomic_DNA"/>
</dbReference>